<sequence>MAFFKRLFLDKKTVFIILIVLIAGVGYFLFHEFFQRGRVLAVSEVPGYEFSIKNRKALDRFLKEFGFWEFRWNAGNKENIKRLRVVFTDKPQDLMAEVSDDGKTRSSYGYSLSQDGLVLNLFAQTVIDSNTDIEKIGGEAQYWLMRMVYDTYLKETGLVVDDQDAVFFEEKDFFGLFSDQKRFFELERSI</sequence>
<gene>
    <name evidence="2" type="ORF">A2570_00685</name>
</gene>
<protein>
    <submittedName>
        <fullName evidence="2">Uncharacterized protein</fullName>
    </submittedName>
</protein>
<organism evidence="2 3">
    <name type="scientific">Candidatus Brennerbacteria bacterium RIFOXYD1_FULL_41_16</name>
    <dbReference type="NCBI Taxonomy" id="1797529"/>
    <lineage>
        <taxon>Bacteria</taxon>
        <taxon>Candidatus Brenneribacteriota</taxon>
    </lineage>
</organism>
<reference evidence="2 3" key="1">
    <citation type="journal article" date="2016" name="Nat. Commun.">
        <title>Thousands of microbial genomes shed light on interconnected biogeochemical processes in an aquifer system.</title>
        <authorList>
            <person name="Anantharaman K."/>
            <person name="Brown C.T."/>
            <person name="Hug L.A."/>
            <person name="Sharon I."/>
            <person name="Castelle C.J."/>
            <person name="Probst A.J."/>
            <person name="Thomas B.C."/>
            <person name="Singh A."/>
            <person name="Wilkins M.J."/>
            <person name="Karaoz U."/>
            <person name="Brodie E.L."/>
            <person name="Williams K.H."/>
            <person name="Hubbard S.S."/>
            <person name="Banfield J.F."/>
        </authorList>
    </citation>
    <scope>NUCLEOTIDE SEQUENCE [LARGE SCALE GENOMIC DNA]</scope>
</reference>
<dbReference type="STRING" id="1797529.A2570_00685"/>
<evidence type="ECO:0000256" key="1">
    <source>
        <dbReference type="SAM" id="Phobius"/>
    </source>
</evidence>
<evidence type="ECO:0000313" key="3">
    <source>
        <dbReference type="Proteomes" id="UP000178570"/>
    </source>
</evidence>
<evidence type="ECO:0000313" key="2">
    <source>
        <dbReference type="EMBL" id="OGY39992.1"/>
    </source>
</evidence>
<proteinExistence type="predicted"/>
<feature type="transmembrane region" description="Helical" evidence="1">
    <location>
        <begin position="12"/>
        <end position="30"/>
    </location>
</feature>
<keyword evidence="1" id="KW-0812">Transmembrane</keyword>
<name>A0A1G1XJ57_9BACT</name>
<keyword evidence="1" id="KW-0472">Membrane</keyword>
<dbReference type="EMBL" id="MHHY01000012">
    <property type="protein sequence ID" value="OGY39992.1"/>
    <property type="molecule type" value="Genomic_DNA"/>
</dbReference>
<comment type="caution">
    <text evidence="2">The sequence shown here is derived from an EMBL/GenBank/DDBJ whole genome shotgun (WGS) entry which is preliminary data.</text>
</comment>
<accession>A0A1G1XJ57</accession>
<dbReference type="Proteomes" id="UP000178570">
    <property type="component" value="Unassembled WGS sequence"/>
</dbReference>
<dbReference type="AlphaFoldDB" id="A0A1G1XJ57"/>
<keyword evidence="1" id="KW-1133">Transmembrane helix</keyword>